<dbReference type="Proteomes" id="UP000317155">
    <property type="component" value="Unassembled WGS sequence"/>
</dbReference>
<dbReference type="InterPro" id="IPR018130">
    <property type="entry name" value="Ribosomal_uS2_CS"/>
</dbReference>
<dbReference type="EMBL" id="VJVV01000001">
    <property type="protein sequence ID" value="TRO84072.1"/>
    <property type="molecule type" value="Genomic_DNA"/>
</dbReference>
<dbReference type="OrthoDB" id="9808036at2"/>
<evidence type="ECO:0000256" key="1">
    <source>
        <dbReference type="ARBA" id="ARBA00006242"/>
    </source>
</evidence>
<evidence type="ECO:0000256" key="3">
    <source>
        <dbReference type="ARBA" id="ARBA00023274"/>
    </source>
</evidence>
<dbReference type="PROSITE" id="PS00963">
    <property type="entry name" value="RIBOSOMAL_S2_2"/>
    <property type="match status" value="1"/>
</dbReference>
<dbReference type="InterPro" id="IPR023591">
    <property type="entry name" value="Ribosomal_uS2_flav_dom_sf"/>
</dbReference>
<evidence type="ECO:0000256" key="2">
    <source>
        <dbReference type="ARBA" id="ARBA00022980"/>
    </source>
</evidence>
<dbReference type="PRINTS" id="PR00395">
    <property type="entry name" value="RIBOSOMALS2"/>
</dbReference>
<dbReference type="SUPFAM" id="SSF52313">
    <property type="entry name" value="Ribosomal protein S2"/>
    <property type="match status" value="1"/>
</dbReference>
<dbReference type="Gene3D" id="3.40.50.10490">
    <property type="entry name" value="Glucose-6-phosphate isomerase like protein, domain 1"/>
    <property type="match status" value="1"/>
</dbReference>
<dbReference type="PROSITE" id="PS00962">
    <property type="entry name" value="RIBOSOMAL_S2_1"/>
    <property type="match status" value="1"/>
</dbReference>
<evidence type="ECO:0000256" key="6">
    <source>
        <dbReference type="RuleBase" id="RU003631"/>
    </source>
</evidence>
<comment type="similarity">
    <text evidence="1 5 6">Belongs to the universal ribosomal protein uS2 family.</text>
</comment>
<dbReference type="InterPro" id="IPR001865">
    <property type="entry name" value="Ribosomal_uS2"/>
</dbReference>
<dbReference type="Gene3D" id="1.10.287.610">
    <property type="entry name" value="Helix hairpin bin"/>
    <property type="match status" value="1"/>
</dbReference>
<dbReference type="PANTHER" id="PTHR12534">
    <property type="entry name" value="30S RIBOSOMAL PROTEIN S2 PROKARYOTIC AND ORGANELLAR"/>
    <property type="match status" value="1"/>
</dbReference>
<protein>
    <recommendedName>
        <fullName evidence="4 5">Small ribosomal subunit protein uS2</fullName>
    </recommendedName>
</protein>
<reference evidence="7 8" key="1">
    <citation type="submission" date="2019-07" db="EMBL/GenBank/DDBJ databases">
        <title>Insights of Desulfuromonas acetexigens electromicrobiology.</title>
        <authorList>
            <person name="Katuri K."/>
            <person name="Sapireddy V."/>
            <person name="Shaw D.R."/>
            <person name="Saikaly P."/>
        </authorList>
    </citation>
    <scope>NUCLEOTIDE SEQUENCE [LARGE SCALE GENOMIC DNA]</scope>
    <source>
        <strain evidence="7 8">2873</strain>
    </source>
</reference>
<dbReference type="GO" id="GO:0006412">
    <property type="term" value="P:translation"/>
    <property type="evidence" value="ECO:0007669"/>
    <property type="project" value="UniProtKB-UniRule"/>
</dbReference>
<dbReference type="GO" id="GO:0003735">
    <property type="term" value="F:structural constituent of ribosome"/>
    <property type="evidence" value="ECO:0007669"/>
    <property type="project" value="InterPro"/>
</dbReference>
<proteinExistence type="inferred from homology"/>
<evidence type="ECO:0000313" key="8">
    <source>
        <dbReference type="Proteomes" id="UP000317155"/>
    </source>
</evidence>
<dbReference type="Pfam" id="PF00318">
    <property type="entry name" value="Ribosomal_S2"/>
    <property type="match status" value="1"/>
</dbReference>
<dbReference type="NCBIfam" id="TIGR01011">
    <property type="entry name" value="rpsB_bact"/>
    <property type="match status" value="1"/>
</dbReference>
<keyword evidence="3 5" id="KW-0687">Ribonucleoprotein</keyword>
<keyword evidence="8" id="KW-1185">Reference proteome</keyword>
<organism evidence="7 8">
    <name type="scientific">Trichloromonas acetexigens</name>
    <dbReference type="NCBI Taxonomy" id="38815"/>
    <lineage>
        <taxon>Bacteria</taxon>
        <taxon>Pseudomonadati</taxon>
        <taxon>Thermodesulfobacteriota</taxon>
        <taxon>Desulfuromonadia</taxon>
        <taxon>Desulfuromonadales</taxon>
        <taxon>Trichloromonadaceae</taxon>
        <taxon>Trichloromonas</taxon>
    </lineage>
</organism>
<dbReference type="HAMAP" id="MF_00291_B">
    <property type="entry name" value="Ribosomal_uS2_B"/>
    <property type="match status" value="1"/>
</dbReference>
<name>A0A550JLI1_9BACT</name>
<dbReference type="PANTHER" id="PTHR12534:SF0">
    <property type="entry name" value="SMALL RIBOSOMAL SUBUNIT PROTEIN US2M"/>
    <property type="match status" value="1"/>
</dbReference>
<sequence length="255" mass="28531">MAQITMKQLLEAGVHFGHQTKRWNPKMKPYIFGARNGIYIIDLQKTVRYFRTAQEFIKQTVENGDKILFVGTKKQAQDAIMEETLRAGQYFVNNRWLGGMLTNFSTIKGSIDRLKKIEAMSQDGTYDLITKKEALQLERERAKLEKSLGGIKNMTKLPGAIFVIDPKKETIAVKEARKLGIPVVAVVDTNCDPDDIDYIIPGNDDAIRAIRLFASKMAEACIEGSQARENTIRTDSEGADQVEAVETVAEQSAEA</sequence>
<evidence type="ECO:0000256" key="5">
    <source>
        <dbReference type="HAMAP-Rule" id="MF_00291"/>
    </source>
</evidence>
<dbReference type="GO" id="GO:0022627">
    <property type="term" value="C:cytosolic small ribosomal subunit"/>
    <property type="evidence" value="ECO:0007669"/>
    <property type="project" value="TreeGrafter"/>
</dbReference>
<evidence type="ECO:0000313" key="7">
    <source>
        <dbReference type="EMBL" id="TRO84072.1"/>
    </source>
</evidence>
<keyword evidence="2 5" id="KW-0689">Ribosomal protein</keyword>
<dbReference type="FunFam" id="1.10.287.610:FF:000001">
    <property type="entry name" value="30S ribosomal protein S2"/>
    <property type="match status" value="1"/>
</dbReference>
<dbReference type="CDD" id="cd01425">
    <property type="entry name" value="RPS2"/>
    <property type="match status" value="1"/>
</dbReference>
<accession>A0A550JLI1</accession>
<gene>
    <name evidence="5 7" type="primary">rpsB</name>
    <name evidence="7" type="ORF">FL622_02510</name>
</gene>
<dbReference type="RefSeq" id="WP_092053454.1">
    <property type="nucleotide sequence ID" value="NZ_FOJJ01000001.1"/>
</dbReference>
<dbReference type="InterPro" id="IPR005706">
    <property type="entry name" value="Ribosomal_uS2_bac/mit/plastid"/>
</dbReference>
<dbReference type="AlphaFoldDB" id="A0A550JLI1"/>
<comment type="caution">
    <text evidence="7">The sequence shown here is derived from an EMBL/GenBank/DDBJ whole genome shotgun (WGS) entry which is preliminary data.</text>
</comment>
<evidence type="ECO:0000256" key="4">
    <source>
        <dbReference type="ARBA" id="ARBA00035256"/>
    </source>
</evidence>